<evidence type="ECO:0000256" key="7">
    <source>
        <dbReference type="ARBA" id="ARBA00023136"/>
    </source>
</evidence>
<dbReference type="InterPro" id="IPR027417">
    <property type="entry name" value="P-loop_NTPase"/>
</dbReference>
<evidence type="ECO:0000256" key="2">
    <source>
        <dbReference type="ARBA" id="ARBA00005417"/>
    </source>
</evidence>
<feature type="domain" description="ABC transporter" evidence="8">
    <location>
        <begin position="5"/>
        <end position="258"/>
    </location>
</feature>
<dbReference type="Pfam" id="PF00005">
    <property type="entry name" value="ABC_tran"/>
    <property type="match status" value="1"/>
</dbReference>
<dbReference type="InterPro" id="IPR050388">
    <property type="entry name" value="ABC_Ni/Peptide_Import"/>
</dbReference>
<dbReference type="PANTHER" id="PTHR43297:SF2">
    <property type="entry name" value="DIPEPTIDE TRANSPORT ATP-BINDING PROTEIN DPPD"/>
    <property type="match status" value="1"/>
</dbReference>
<evidence type="ECO:0000313" key="10">
    <source>
        <dbReference type="Proteomes" id="UP001597452"/>
    </source>
</evidence>
<comment type="similarity">
    <text evidence="2">Belongs to the ABC transporter superfamily.</text>
</comment>
<evidence type="ECO:0000256" key="4">
    <source>
        <dbReference type="ARBA" id="ARBA00022475"/>
    </source>
</evidence>
<dbReference type="NCBIfam" id="TIGR01727">
    <property type="entry name" value="oligo_HPY"/>
    <property type="match status" value="1"/>
</dbReference>
<accession>A0ABW5QB58</accession>
<dbReference type="InterPro" id="IPR013563">
    <property type="entry name" value="Oligopep_ABC_C"/>
</dbReference>
<dbReference type="PROSITE" id="PS00211">
    <property type="entry name" value="ABC_TRANSPORTER_1"/>
    <property type="match status" value="1"/>
</dbReference>
<dbReference type="InterPro" id="IPR017871">
    <property type="entry name" value="ABC_transporter-like_CS"/>
</dbReference>
<dbReference type="CDD" id="cd03257">
    <property type="entry name" value="ABC_NikE_OppD_transporters"/>
    <property type="match status" value="1"/>
</dbReference>
<name>A0ABW5QB58_9BACI</name>
<keyword evidence="5" id="KW-0547">Nucleotide-binding</keyword>
<evidence type="ECO:0000256" key="3">
    <source>
        <dbReference type="ARBA" id="ARBA00022448"/>
    </source>
</evidence>
<keyword evidence="7" id="KW-0472">Membrane</keyword>
<dbReference type="Gene3D" id="3.40.50.300">
    <property type="entry name" value="P-loop containing nucleotide triphosphate hydrolases"/>
    <property type="match status" value="1"/>
</dbReference>
<dbReference type="SUPFAM" id="SSF52540">
    <property type="entry name" value="P-loop containing nucleoside triphosphate hydrolases"/>
    <property type="match status" value="1"/>
</dbReference>
<dbReference type="InterPro" id="IPR003593">
    <property type="entry name" value="AAA+_ATPase"/>
</dbReference>
<reference evidence="10" key="1">
    <citation type="journal article" date="2019" name="Int. J. Syst. Evol. Microbiol.">
        <title>The Global Catalogue of Microorganisms (GCM) 10K type strain sequencing project: providing services to taxonomists for standard genome sequencing and annotation.</title>
        <authorList>
            <consortium name="The Broad Institute Genomics Platform"/>
            <consortium name="The Broad Institute Genome Sequencing Center for Infectious Disease"/>
            <person name="Wu L."/>
            <person name="Ma J."/>
        </authorList>
    </citation>
    <scope>NUCLEOTIDE SEQUENCE [LARGE SCALE GENOMIC DNA]</scope>
    <source>
        <strain evidence="10">TISTR 1571</strain>
    </source>
</reference>
<evidence type="ECO:0000256" key="1">
    <source>
        <dbReference type="ARBA" id="ARBA00004202"/>
    </source>
</evidence>
<evidence type="ECO:0000256" key="6">
    <source>
        <dbReference type="ARBA" id="ARBA00022840"/>
    </source>
</evidence>
<keyword evidence="3" id="KW-0813">Transport</keyword>
<evidence type="ECO:0000313" key="9">
    <source>
        <dbReference type="EMBL" id="MFD2639026.1"/>
    </source>
</evidence>
<dbReference type="SMART" id="SM00382">
    <property type="entry name" value="AAA"/>
    <property type="match status" value="1"/>
</dbReference>
<protein>
    <submittedName>
        <fullName evidence="9">ABC transporter ATP-binding protein</fullName>
    </submittedName>
</protein>
<dbReference type="Proteomes" id="UP001597452">
    <property type="component" value="Unassembled WGS sequence"/>
</dbReference>
<dbReference type="PROSITE" id="PS50893">
    <property type="entry name" value="ABC_TRANSPORTER_2"/>
    <property type="match status" value="1"/>
</dbReference>
<dbReference type="InterPro" id="IPR003439">
    <property type="entry name" value="ABC_transporter-like_ATP-bd"/>
</dbReference>
<evidence type="ECO:0000256" key="5">
    <source>
        <dbReference type="ARBA" id="ARBA00022741"/>
    </source>
</evidence>
<dbReference type="EMBL" id="JBHUMZ010000021">
    <property type="protein sequence ID" value="MFD2639026.1"/>
    <property type="molecule type" value="Genomic_DNA"/>
</dbReference>
<keyword evidence="10" id="KW-1185">Reference proteome</keyword>
<keyword evidence="6 9" id="KW-0067">ATP-binding</keyword>
<comment type="caution">
    <text evidence="9">The sequence shown here is derived from an EMBL/GenBank/DDBJ whole genome shotgun (WGS) entry which is preliminary data.</text>
</comment>
<dbReference type="PANTHER" id="PTHR43297">
    <property type="entry name" value="OLIGOPEPTIDE TRANSPORT ATP-BINDING PROTEIN APPD"/>
    <property type="match status" value="1"/>
</dbReference>
<dbReference type="GO" id="GO:0005524">
    <property type="term" value="F:ATP binding"/>
    <property type="evidence" value="ECO:0007669"/>
    <property type="project" value="UniProtKB-KW"/>
</dbReference>
<keyword evidence="4" id="KW-1003">Cell membrane</keyword>
<dbReference type="RefSeq" id="WP_377328817.1">
    <property type="nucleotide sequence ID" value="NZ_JBHUMZ010000021.1"/>
</dbReference>
<organism evidence="9 10">
    <name type="scientific">Piscibacillus salipiscarius</name>
    <dbReference type="NCBI Taxonomy" id="299480"/>
    <lineage>
        <taxon>Bacteria</taxon>
        <taxon>Bacillati</taxon>
        <taxon>Bacillota</taxon>
        <taxon>Bacilli</taxon>
        <taxon>Bacillales</taxon>
        <taxon>Bacillaceae</taxon>
        <taxon>Piscibacillus</taxon>
    </lineage>
</organism>
<evidence type="ECO:0000259" key="8">
    <source>
        <dbReference type="PROSITE" id="PS50893"/>
    </source>
</evidence>
<proteinExistence type="inferred from homology"/>
<sequence length="339" mass="38639">MNPLLNIENLSINYKTKKKEFNIIKDINIKIDEKMKYGIVGESGSGKSLTSLAIMNLLPDVLDINEGSIELNTNTKKDLTTLSKSEMRNVRGSEISMIFQEPMTALDPLYTIQYQLLEVLKIHNNYSKEEMYQMGVDMLERVGISRPKQIMKEYPHQLSGGMRQRVMIAMALICQPKLLIADEPTTALDVTIQAQILDLMNELSDLHNTAILMITHDLGVILETCERVAVMYAGQIVEESTVEKIFEEAAHPYTKGLLSSIRSLGNKSEELYSIPGNVPTPDHYQDLGCRFATRCPYAMERCFEQEPPLYQIQDDHSSKCWLHEEEEEAHDRYTTSVRN</sequence>
<gene>
    <name evidence="9" type="ORF">ACFSW4_09145</name>
</gene>
<dbReference type="Pfam" id="PF08352">
    <property type="entry name" value="oligo_HPY"/>
    <property type="match status" value="1"/>
</dbReference>
<comment type="subcellular location">
    <subcellularLocation>
        <location evidence="1">Cell membrane</location>
        <topology evidence="1">Peripheral membrane protein</topology>
    </subcellularLocation>
</comment>